<dbReference type="Gene3D" id="3.30.2310.20">
    <property type="entry name" value="RelE-like"/>
    <property type="match status" value="1"/>
</dbReference>
<keyword evidence="1" id="KW-1277">Toxin-antitoxin system</keyword>
<dbReference type="Proteomes" id="UP000239724">
    <property type="component" value="Unassembled WGS sequence"/>
</dbReference>
<reference evidence="2 3" key="1">
    <citation type="journal article" date="2018" name="Arch. Microbiol.">
        <title>New insights into the metabolic potential of the phototrophic purple bacterium Rhodopila globiformis DSM 161(T) from its draft genome sequence and evidence for a vanadium-dependent nitrogenase.</title>
        <authorList>
            <person name="Imhoff J.F."/>
            <person name="Rahn T."/>
            <person name="Kunzel S."/>
            <person name="Neulinger S.C."/>
        </authorList>
    </citation>
    <scope>NUCLEOTIDE SEQUENCE [LARGE SCALE GENOMIC DNA]</scope>
    <source>
        <strain evidence="2 3">DSM 161</strain>
    </source>
</reference>
<dbReference type="InterPro" id="IPR035093">
    <property type="entry name" value="RelE/ParE_toxin_dom_sf"/>
</dbReference>
<dbReference type="InterPro" id="IPR007712">
    <property type="entry name" value="RelE/ParE_toxin"/>
</dbReference>
<evidence type="ECO:0008006" key="4">
    <source>
        <dbReference type="Google" id="ProtNLM"/>
    </source>
</evidence>
<proteinExistence type="predicted"/>
<evidence type="ECO:0000313" key="3">
    <source>
        <dbReference type="Proteomes" id="UP000239724"/>
    </source>
</evidence>
<dbReference type="RefSeq" id="WP_104518972.1">
    <property type="nucleotide sequence ID" value="NZ_NHRY01000114.1"/>
</dbReference>
<dbReference type="Pfam" id="PF05016">
    <property type="entry name" value="ParE_toxin"/>
    <property type="match status" value="1"/>
</dbReference>
<dbReference type="OrthoDB" id="7366230at2"/>
<organism evidence="2 3">
    <name type="scientific">Rhodopila globiformis</name>
    <name type="common">Rhodopseudomonas globiformis</name>
    <dbReference type="NCBI Taxonomy" id="1071"/>
    <lineage>
        <taxon>Bacteria</taxon>
        <taxon>Pseudomonadati</taxon>
        <taxon>Pseudomonadota</taxon>
        <taxon>Alphaproteobacteria</taxon>
        <taxon>Acetobacterales</taxon>
        <taxon>Acetobacteraceae</taxon>
        <taxon>Rhodopila</taxon>
    </lineage>
</organism>
<evidence type="ECO:0000256" key="1">
    <source>
        <dbReference type="ARBA" id="ARBA00022649"/>
    </source>
</evidence>
<evidence type="ECO:0000313" key="2">
    <source>
        <dbReference type="EMBL" id="PPQ34365.1"/>
    </source>
</evidence>
<sequence length="98" mass="10909">MIAFTPEARQQVSDLRQYYEERDRPAAIRGLSDALEAAWKRIVANPAAGLAAPRPYPALASRGRAWIKSGRYWIAYSTTDTPVIVGVFYDAADIPNRV</sequence>
<gene>
    <name evidence="2" type="ORF">CCS01_11400</name>
</gene>
<dbReference type="AlphaFoldDB" id="A0A2S6NID8"/>
<keyword evidence="3" id="KW-1185">Reference proteome</keyword>
<dbReference type="EMBL" id="NHRY01000114">
    <property type="protein sequence ID" value="PPQ34365.1"/>
    <property type="molecule type" value="Genomic_DNA"/>
</dbReference>
<comment type="caution">
    <text evidence="2">The sequence shown here is derived from an EMBL/GenBank/DDBJ whole genome shotgun (WGS) entry which is preliminary data.</text>
</comment>
<name>A0A2S6NID8_RHOGL</name>
<protein>
    <recommendedName>
        <fullName evidence="4">Plasmid stabilization protein</fullName>
    </recommendedName>
</protein>
<accession>A0A2S6NID8</accession>